<evidence type="ECO:0000256" key="1">
    <source>
        <dbReference type="SAM" id="Phobius"/>
    </source>
</evidence>
<evidence type="ECO:0000259" key="2">
    <source>
        <dbReference type="Pfam" id="PF02517"/>
    </source>
</evidence>
<dbReference type="Pfam" id="PF02517">
    <property type="entry name" value="Rce1-like"/>
    <property type="match status" value="1"/>
</dbReference>
<dbReference type="Proteomes" id="UP001368654">
    <property type="component" value="Unassembled WGS sequence"/>
</dbReference>
<keyword evidence="4" id="KW-1185">Reference proteome</keyword>
<feature type="transmembrane region" description="Helical" evidence="1">
    <location>
        <begin position="202"/>
        <end position="225"/>
    </location>
</feature>
<dbReference type="EMBL" id="JBBDGL010000003">
    <property type="protein sequence ID" value="MEJ1156011.1"/>
    <property type="molecule type" value="Genomic_DNA"/>
</dbReference>
<feature type="transmembrane region" description="Helical" evidence="1">
    <location>
        <begin position="130"/>
        <end position="153"/>
    </location>
</feature>
<dbReference type="GO" id="GO:0016787">
    <property type="term" value="F:hydrolase activity"/>
    <property type="evidence" value="ECO:0007669"/>
    <property type="project" value="UniProtKB-KW"/>
</dbReference>
<reference evidence="3 4" key="1">
    <citation type="submission" date="2024-02" db="EMBL/GenBank/DDBJ databases">
        <authorList>
            <person name="Saticioglu I.B."/>
        </authorList>
    </citation>
    <scope>NUCLEOTIDE SEQUENCE [LARGE SCALE GENOMIC DNA]</scope>
    <source>
        <strain evidence="3 4">Mu-86</strain>
    </source>
</reference>
<gene>
    <name evidence="3" type="ORF">WDU96_10440</name>
</gene>
<keyword evidence="3" id="KW-0378">Hydrolase</keyword>
<feature type="transmembrane region" description="Helical" evidence="1">
    <location>
        <begin position="174"/>
        <end position="196"/>
    </location>
</feature>
<keyword evidence="1" id="KW-0812">Transmembrane</keyword>
<evidence type="ECO:0000313" key="4">
    <source>
        <dbReference type="Proteomes" id="UP001368654"/>
    </source>
</evidence>
<dbReference type="InterPro" id="IPR003675">
    <property type="entry name" value="Rce1/LyrA-like_dom"/>
</dbReference>
<proteinExistence type="predicted"/>
<organism evidence="3 4">
    <name type="scientific">Microbacterium marmarense</name>
    <dbReference type="NCBI Taxonomy" id="3122051"/>
    <lineage>
        <taxon>Bacteria</taxon>
        <taxon>Bacillati</taxon>
        <taxon>Actinomycetota</taxon>
        <taxon>Actinomycetes</taxon>
        <taxon>Micrococcales</taxon>
        <taxon>Microbacteriaceae</taxon>
        <taxon>Microbacterium</taxon>
    </lineage>
</organism>
<dbReference type="RefSeq" id="WP_337338458.1">
    <property type="nucleotide sequence ID" value="NZ_JBBDGL010000003.1"/>
</dbReference>
<feature type="transmembrane region" description="Helical" evidence="1">
    <location>
        <begin position="232"/>
        <end position="248"/>
    </location>
</feature>
<feature type="transmembrane region" description="Helical" evidence="1">
    <location>
        <begin position="97"/>
        <end position="118"/>
    </location>
</feature>
<feature type="transmembrane region" description="Helical" evidence="1">
    <location>
        <begin position="54"/>
        <end position="76"/>
    </location>
</feature>
<feature type="domain" description="CAAX prenyl protease 2/Lysostaphin resistance protein A-like" evidence="2">
    <location>
        <begin position="140"/>
        <end position="241"/>
    </location>
</feature>
<accession>A0ABU8LWG8</accession>
<comment type="caution">
    <text evidence="3">The sequence shown here is derived from an EMBL/GenBank/DDBJ whole genome shotgun (WGS) entry which is preliminary data.</text>
</comment>
<evidence type="ECO:0000313" key="3">
    <source>
        <dbReference type="EMBL" id="MEJ1156011.1"/>
    </source>
</evidence>
<name>A0ABU8LWG8_9MICO</name>
<dbReference type="EC" id="3.4.-.-" evidence="3"/>
<keyword evidence="1" id="KW-0472">Membrane</keyword>
<keyword evidence="1" id="KW-1133">Transmembrane helix</keyword>
<sequence>MPGVSRVPGAVAEAHAAYARPGLALAIAVAGFALTAALIAWWPSARLRWQVDTSLIAIADVVVLSAPMIVAVALAGRVAASTLLSAFGLRHWRALDLVVGAAIALAARAAVEIVAPTVPGSSGFFSAGPLGAPVNVLAIAVALTTAVLISPVVEEVFFRGLLQRSLGDLLGSRGVITGVVVVAVSTLSFVAIHAIGPIVAGATVPVGTLVGTAAVGIGCATLVFITGRLGGALCAHILFNTLGVAMLLA</sequence>
<feature type="transmembrane region" description="Helical" evidence="1">
    <location>
        <begin position="23"/>
        <end position="42"/>
    </location>
</feature>
<protein>
    <submittedName>
        <fullName evidence="3">CPBP family intramembrane glutamic endopeptidase</fullName>
        <ecNumber evidence="3">3.4.-.-</ecNumber>
    </submittedName>
</protein>